<name>A0A9Q0KJY6_9MAGN</name>
<proteinExistence type="predicted"/>
<evidence type="ECO:0000259" key="1">
    <source>
        <dbReference type="Pfam" id="PF25597"/>
    </source>
</evidence>
<dbReference type="Pfam" id="PF14223">
    <property type="entry name" value="Retrotran_gag_2"/>
    <property type="match status" value="1"/>
</dbReference>
<comment type="caution">
    <text evidence="2">The sequence shown here is derived from an EMBL/GenBank/DDBJ whole genome shotgun (WGS) entry which is preliminary data.</text>
</comment>
<accession>A0A9Q0KJY6</accession>
<keyword evidence="3" id="KW-1185">Reference proteome</keyword>
<gene>
    <name evidence="2" type="ORF">NE237_004685</name>
</gene>
<sequence length="328" mass="37131">MLLSWINTTLSDFVLFFIVGVKSTKQAWDLLNKKYASTTPAHIMSLKGQLNLIKKGTQTMSDYLLQFKTMSDQLVACGSLVSNDDIILLFLDGLPPSYRQFCSSLCIHARTSTLTLDELHTLLICEELAFVDEPLTEQPNAMAAFQPPRSQPNRWPLRCGHHHSTGRGQPPCCHYTEVRLLPSPPQSGPYRECHNNRPTCQICQKPSYLAIDYYHRMNYAYHDRHPPKKIATMVFTTMPPSSTWYSDTGASHHLTLDIENLHISSPYDGTDNVHVGNGQGYSPNHKGYRCLDLQTLKVYTSCYVLFDEDLFPFATSNPHTTLTISIRS</sequence>
<evidence type="ECO:0000313" key="3">
    <source>
        <dbReference type="Proteomes" id="UP001141806"/>
    </source>
</evidence>
<reference evidence="2" key="1">
    <citation type="journal article" date="2023" name="Plant J.">
        <title>The genome of the king protea, Protea cynaroides.</title>
        <authorList>
            <person name="Chang J."/>
            <person name="Duong T.A."/>
            <person name="Schoeman C."/>
            <person name="Ma X."/>
            <person name="Roodt D."/>
            <person name="Barker N."/>
            <person name="Li Z."/>
            <person name="Van de Peer Y."/>
            <person name="Mizrachi E."/>
        </authorList>
    </citation>
    <scope>NUCLEOTIDE SEQUENCE</scope>
    <source>
        <tissue evidence="2">Young leaves</tissue>
    </source>
</reference>
<dbReference type="OrthoDB" id="1912561at2759"/>
<dbReference type="PANTHER" id="PTHR47481:SF28">
    <property type="entry name" value="RETROTRANSPOSON COPIA-LIKE N-TERMINAL DOMAIN-CONTAINING PROTEIN"/>
    <property type="match status" value="1"/>
</dbReference>
<feature type="domain" description="Retroviral polymerase SH3-like" evidence="1">
    <location>
        <begin position="280"/>
        <end position="317"/>
    </location>
</feature>
<dbReference type="InterPro" id="IPR057670">
    <property type="entry name" value="SH3_retrovirus"/>
</dbReference>
<protein>
    <recommendedName>
        <fullName evidence="1">Retroviral polymerase SH3-like domain-containing protein</fullName>
    </recommendedName>
</protein>
<dbReference type="EMBL" id="JAMYWD010000005">
    <property type="protein sequence ID" value="KAJ4971586.1"/>
    <property type="molecule type" value="Genomic_DNA"/>
</dbReference>
<organism evidence="2 3">
    <name type="scientific">Protea cynaroides</name>
    <dbReference type="NCBI Taxonomy" id="273540"/>
    <lineage>
        <taxon>Eukaryota</taxon>
        <taxon>Viridiplantae</taxon>
        <taxon>Streptophyta</taxon>
        <taxon>Embryophyta</taxon>
        <taxon>Tracheophyta</taxon>
        <taxon>Spermatophyta</taxon>
        <taxon>Magnoliopsida</taxon>
        <taxon>Proteales</taxon>
        <taxon>Proteaceae</taxon>
        <taxon>Protea</taxon>
    </lineage>
</organism>
<dbReference type="Pfam" id="PF25597">
    <property type="entry name" value="SH3_retrovirus"/>
    <property type="match status" value="1"/>
</dbReference>
<dbReference type="PANTHER" id="PTHR47481">
    <property type="match status" value="1"/>
</dbReference>
<evidence type="ECO:0000313" key="2">
    <source>
        <dbReference type="EMBL" id="KAJ4971586.1"/>
    </source>
</evidence>
<dbReference type="Proteomes" id="UP001141806">
    <property type="component" value="Unassembled WGS sequence"/>
</dbReference>
<dbReference type="AlphaFoldDB" id="A0A9Q0KJY6"/>